<feature type="region of interest" description="Disordered" evidence="1">
    <location>
        <begin position="1"/>
        <end position="75"/>
    </location>
</feature>
<dbReference type="OrthoDB" id="9398238at2759"/>
<dbReference type="KEGG" id="muo:115481726"/>
<feature type="region of interest" description="Disordered" evidence="1">
    <location>
        <begin position="119"/>
        <end position="143"/>
    </location>
</feature>
<name>A0A6P7ZGA6_9AMPH</name>
<dbReference type="InParanoid" id="A0A6P7ZGA6"/>
<dbReference type="Pfam" id="PF25234">
    <property type="entry name" value="Periphilin_C"/>
    <property type="match status" value="1"/>
</dbReference>
<reference evidence="4" key="1">
    <citation type="submission" date="2025-08" db="UniProtKB">
        <authorList>
            <consortium name="RefSeq"/>
        </authorList>
    </citation>
    <scope>IDENTIFICATION</scope>
</reference>
<feature type="region of interest" description="Disordered" evidence="1">
    <location>
        <begin position="349"/>
        <end position="387"/>
    </location>
</feature>
<accession>A0A6P7ZGA6</accession>
<evidence type="ECO:0000256" key="1">
    <source>
        <dbReference type="SAM" id="MobiDB-lite"/>
    </source>
</evidence>
<dbReference type="InterPro" id="IPR028851">
    <property type="entry name" value="Pphln1"/>
</dbReference>
<dbReference type="GO" id="GO:0045892">
    <property type="term" value="P:negative regulation of DNA-templated transcription"/>
    <property type="evidence" value="ECO:0007669"/>
    <property type="project" value="InterPro"/>
</dbReference>
<dbReference type="GO" id="GO:0045814">
    <property type="term" value="P:negative regulation of gene expression, epigenetic"/>
    <property type="evidence" value="ECO:0007669"/>
    <property type="project" value="TreeGrafter"/>
</dbReference>
<dbReference type="PANTHER" id="PTHR15836:SF4">
    <property type="entry name" value="PERIPHILIN-1"/>
    <property type="match status" value="1"/>
</dbReference>
<dbReference type="GO" id="GO:0005654">
    <property type="term" value="C:nucleoplasm"/>
    <property type="evidence" value="ECO:0007669"/>
    <property type="project" value="TreeGrafter"/>
</dbReference>
<dbReference type="GO" id="GO:0097355">
    <property type="term" value="P:protein localization to heterochromatin"/>
    <property type="evidence" value="ECO:0007669"/>
    <property type="project" value="TreeGrafter"/>
</dbReference>
<evidence type="ECO:0000313" key="3">
    <source>
        <dbReference type="Proteomes" id="UP000515156"/>
    </source>
</evidence>
<dbReference type="PANTHER" id="PTHR15836">
    <property type="entry name" value="PERIPHILIN 1"/>
    <property type="match status" value="1"/>
</dbReference>
<keyword evidence="3" id="KW-1185">Reference proteome</keyword>
<feature type="compositionally biased region" description="Polar residues" evidence="1">
    <location>
        <begin position="119"/>
        <end position="135"/>
    </location>
</feature>
<feature type="compositionally biased region" description="Basic and acidic residues" evidence="1">
    <location>
        <begin position="172"/>
        <end position="185"/>
    </location>
</feature>
<protein>
    <submittedName>
        <fullName evidence="4">Uncharacterized protein LOC115481726</fullName>
    </submittedName>
</protein>
<dbReference type="AlphaFoldDB" id="A0A6P7ZGA6"/>
<gene>
    <name evidence="4" type="primary">LOC115481726</name>
</gene>
<evidence type="ECO:0000259" key="2">
    <source>
        <dbReference type="Pfam" id="PF25234"/>
    </source>
</evidence>
<dbReference type="GeneID" id="115481726"/>
<proteinExistence type="predicted"/>
<feature type="region of interest" description="Disordered" evidence="1">
    <location>
        <begin position="162"/>
        <end position="185"/>
    </location>
</feature>
<dbReference type="CDD" id="cd22896">
    <property type="entry name" value="periphilin-like"/>
    <property type="match status" value="1"/>
</dbReference>
<organism evidence="3 4">
    <name type="scientific">Microcaecilia unicolor</name>
    <dbReference type="NCBI Taxonomy" id="1415580"/>
    <lineage>
        <taxon>Eukaryota</taxon>
        <taxon>Metazoa</taxon>
        <taxon>Chordata</taxon>
        <taxon>Craniata</taxon>
        <taxon>Vertebrata</taxon>
        <taxon>Euteleostomi</taxon>
        <taxon>Amphibia</taxon>
        <taxon>Gymnophiona</taxon>
        <taxon>Siphonopidae</taxon>
        <taxon>Microcaecilia</taxon>
    </lineage>
</organism>
<dbReference type="RefSeq" id="XP_030076928.1">
    <property type="nucleotide sequence ID" value="XM_030221068.1"/>
</dbReference>
<feature type="region of interest" description="Disordered" evidence="1">
    <location>
        <begin position="279"/>
        <end position="309"/>
    </location>
</feature>
<evidence type="ECO:0000313" key="4">
    <source>
        <dbReference type="RefSeq" id="XP_030076928.1"/>
    </source>
</evidence>
<dbReference type="InterPro" id="IPR057603">
    <property type="entry name" value="Periphilin-1_C"/>
</dbReference>
<dbReference type="Proteomes" id="UP000515156">
    <property type="component" value="Chromosome 12"/>
</dbReference>
<feature type="domain" description="Periphilin-1 C-terminal" evidence="2">
    <location>
        <begin position="505"/>
        <end position="579"/>
    </location>
</feature>
<feature type="compositionally biased region" description="Basic and acidic residues" evidence="1">
    <location>
        <begin position="44"/>
        <end position="75"/>
    </location>
</feature>
<sequence length="588" mass="65519">MFPHGSYRQGRGGSDWSEGHKSSFPRSWDVDSSPAPRSWGNWDSSHDYETRREHRGYREERSYRERRGFRENGYREQRDFLERGYRDQRGFCERRYNEGSSESRRDYEQHTSYQKQHICSKSFQHSETSYESQDTSHGKRIPTKNYKKDTLRSVRCIKEIPSQGDNSLADATEGKDPEKKYTGDKKSWLNIPETTTKGGESDFAVKEVEEKEVWIEEKSETAIEGGEVTLGAEEKPAWINVIPITTIQRGGGDTDGAGEGRVLIEIIPESITQKEVNADGGGEEQASINVMVPETATQSGRGDVDDGTGEKRIQNLVIPESTIEGGKNDSDGPGEKRAWIKEIPENVTERREVNTDGAGEKQAWIKEIPQSTIEGGKNGSDRTGEKQAWNKEIPENIIEGGRNGTNRAGEKRTWNKKIPESTVKGGRNVTDGAGEKRAWILERAVGGGGDGNGVGPGEKRARIEMPESTIGGRCDIQVAPGMAKVICEENRVGSSSCQPCSTLGKETTRDPRSVAILARKEAIELAYQHDCRAFVFVASMLLEKEPAMQTTMVSAVRASLRELGRHCVHELKGFIERYDVNSGGHAMR</sequence>